<feature type="domain" description="ABC transmembrane type-1" evidence="9">
    <location>
        <begin position="36"/>
        <end position="241"/>
    </location>
</feature>
<feature type="transmembrane region" description="Helical" evidence="8">
    <location>
        <begin position="126"/>
        <end position="148"/>
    </location>
</feature>
<evidence type="ECO:0000256" key="8">
    <source>
        <dbReference type="RuleBase" id="RU363032"/>
    </source>
</evidence>
<accession>A0A1I6YTQ1</accession>
<keyword evidence="6 8" id="KW-1133">Transmembrane helix</keyword>
<dbReference type="GO" id="GO:0055085">
    <property type="term" value="P:transmembrane transport"/>
    <property type="evidence" value="ECO:0007669"/>
    <property type="project" value="InterPro"/>
</dbReference>
<gene>
    <name evidence="10" type="ORF">SAMN05216474_1168</name>
</gene>
<feature type="transmembrane region" description="Helical" evidence="8">
    <location>
        <begin position="268"/>
        <end position="293"/>
    </location>
</feature>
<feature type="transmembrane region" description="Helical" evidence="8">
    <location>
        <begin position="378"/>
        <end position="399"/>
    </location>
</feature>
<comment type="subcellular location">
    <subcellularLocation>
        <location evidence="1">Cell inner membrane</location>
        <topology evidence="1">Multi-pass membrane protein</topology>
    </subcellularLocation>
    <subcellularLocation>
        <location evidence="8">Cell membrane</location>
        <topology evidence="8">Multi-pass membrane protein</topology>
    </subcellularLocation>
</comment>
<keyword evidence="4" id="KW-0997">Cell inner membrane</keyword>
<evidence type="ECO:0000259" key="9">
    <source>
        <dbReference type="PROSITE" id="PS50928"/>
    </source>
</evidence>
<sequence>MGGIIFIPLLFVLEGFADGTNENIQHIQEYVLPDLIYTTLRMILGVSAVSILLAVPTAYFVANFNFPLRSFLEKANVLPLTIPTYIMGFVYASIFSFTGSFTKLSMLFFSPKEIFAWDVNVLTEGWLMVFLGFALYPYVYSSSLLHFSSKNKAITEAASTLGVSSMKRFFTLILPLAIPSILGGTVLVVMEVINDYGAVSYFNVKTFSAGIFQAKQMDFSGSLYLSALAFVLISLIFGSLFVYRNMKRVSDKKNSNDFQLKPLKGPKAMLFSFLAFLPFFLGFVVPVAQLIYLSFFTPKSLIDEELISTTLESFRVAILPAVIIVVITLLLLYNKYLNKGWKSSLIANLSTLGYAIPGAVIGVAVLGFAFFMQKDGDFYAWGIESLFLLSMAYVIRFMAVGYNTLESNYARLPDALPDASRVLGKSSFVTFLKVNFPILKFGIFTTFAVVIIDVLKDLPLTLILQPFNFETLATKAYKKAKVAESVTDAAPYALLLIALGVVVSLVLMRSNKSSK</sequence>
<comment type="similarity">
    <text evidence="8">Belongs to the binding-protein-dependent transport system permease family.</text>
</comment>
<evidence type="ECO:0000256" key="1">
    <source>
        <dbReference type="ARBA" id="ARBA00004429"/>
    </source>
</evidence>
<organism evidence="10 11">
    <name type="scientific">Lishizhenia tianjinensis</name>
    <dbReference type="NCBI Taxonomy" id="477690"/>
    <lineage>
        <taxon>Bacteria</taxon>
        <taxon>Pseudomonadati</taxon>
        <taxon>Bacteroidota</taxon>
        <taxon>Flavobacteriia</taxon>
        <taxon>Flavobacteriales</taxon>
        <taxon>Crocinitomicaceae</taxon>
        <taxon>Lishizhenia</taxon>
    </lineage>
</organism>
<keyword evidence="7 8" id="KW-0472">Membrane</keyword>
<feature type="transmembrane region" description="Helical" evidence="8">
    <location>
        <begin position="169"/>
        <end position="193"/>
    </location>
</feature>
<reference evidence="10 11" key="1">
    <citation type="submission" date="2016-10" db="EMBL/GenBank/DDBJ databases">
        <authorList>
            <person name="de Groot N.N."/>
        </authorList>
    </citation>
    <scope>NUCLEOTIDE SEQUENCE [LARGE SCALE GENOMIC DNA]</scope>
    <source>
        <strain evidence="10 11">CGMCC 1.7005</strain>
    </source>
</reference>
<dbReference type="SUPFAM" id="SSF161098">
    <property type="entry name" value="MetI-like"/>
    <property type="match status" value="2"/>
</dbReference>
<feature type="transmembrane region" description="Helical" evidence="8">
    <location>
        <begin position="82"/>
        <end position="106"/>
    </location>
</feature>
<keyword evidence="5 8" id="KW-0812">Transmembrane</keyword>
<evidence type="ECO:0000256" key="5">
    <source>
        <dbReference type="ARBA" id="ARBA00022692"/>
    </source>
</evidence>
<protein>
    <submittedName>
        <fullName evidence="10">Iron(III) transport system permease protein</fullName>
    </submittedName>
</protein>
<evidence type="ECO:0000313" key="11">
    <source>
        <dbReference type="Proteomes" id="UP000236454"/>
    </source>
</evidence>
<keyword evidence="11" id="KW-1185">Reference proteome</keyword>
<dbReference type="RefSeq" id="WP_090247372.1">
    <property type="nucleotide sequence ID" value="NZ_FPAS01000001.1"/>
</dbReference>
<proteinExistence type="inferred from homology"/>
<dbReference type="PROSITE" id="PS50928">
    <property type="entry name" value="ABC_TM1"/>
    <property type="match status" value="2"/>
</dbReference>
<evidence type="ECO:0000256" key="6">
    <source>
        <dbReference type="ARBA" id="ARBA00022989"/>
    </source>
</evidence>
<dbReference type="STRING" id="477690.SAMN05216474_1168"/>
<dbReference type="EMBL" id="FPAS01000001">
    <property type="protein sequence ID" value="SFT53827.1"/>
    <property type="molecule type" value="Genomic_DNA"/>
</dbReference>
<dbReference type="InterPro" id="IPR000515">
    <property type="entry name" value="MetI-like"/>
</dbReference>
<feature type="domain" description="ABC transmembrane type-1" evidence="9">
    <location>
        <begin position="310"/>
        <end position="507"/>
    </location>
</feature>
<keyword evidence="3" id="KW-1003">Cell membrane</keyword>
<feature type="transmembrane region" description="Helical" evidence="8">
    <location>
        <begin position="223"/>
        <end position="243"/>
    </location>
</feature>
<feature type="transmembrane region" description="Helical" evidence="8">
    <location>
        <begin position="345"/>
        <end position="372"/>
    </location>
</feature>
<evidence type="ECO:0000256" key="7">
    <source>
        <dbReference type="ARBA" id="ARBA00023136"/>
    </source>
</evidence>
<dbReference type="PANTHER" id="PTHR43357">
    <property type="entry name" value="INNER MEMBRANE ABC TRANSPORTER PERMEASE PROTEIN YDCV"/>
    <property type="match status" value="1"/>
</dbReference>
<dbReference type="Proteomes" id="UP000236454">
    <property type="component" value="Unassembled WGS sequence"/>
</dbReference>
<dbReference type="OrthoDB" id="9776648at2"/>
<evidence type="ECO:0000256" key="3">
    <source>
        <dbReference type="ARBA" id="ARBA00022475"/>
    </source>
</evidence>
<feature type="transmembrane region" description="Helical" evidence="8">
    <location>
        <begin position="41"/>
        <end position="62"/>
    </location>
</feature>
<name>A0A1I6YTQ1_9FLAO</name>
<dbReference type="InterPro" id="IPR035906">
    <property type="entry name" value="MetI-like_sf"/>
</dbReference>
<dbReference type="AlphaFoldDB" id="A0A1I6YTQ1"/>
<dbReference type="CDD" id="cd06261">
    <property type="entry name" value="TM_PBP2"/>
    <property type="match status" value="2"/>
</dbReference>
<feature type="transmembrane region" description="Helical" evidence="8">
    <location>
        <begin position="313"/>
        <end position="333"/>
    </location>
</feature>
<dbReference type="Gene3D" id="1.10.3720.10">
    <property type="entry name" value="MetI-like"/>
    <property type="match status" value="2"/>
</dbReference>
<evidence type="ECO:0000256" key="4">
    <source>
        <dbReference type="ARBA" id="ARBA00022519"/>
    </source>
</evidence>
<evidence type="ECO:0000256" key="2">
    <source>
        <dbReference type="ARBA" id="ARBA00022448"/>
    </source>
</evidence>
<dbReference type="GO" id="GO:0005886">
    <property type="term" value="C:plasma membrane"/>
    <property type="evidence" value="ECO:0007669"/>
    <property type="project" value="UniProtKB-SubCell"/>
</dbReference>
<feature type="transmembrane region" description="Helical" evidence="8">
    <location>
        <begin position="431"/>
        <end position="452"/>
    </location>
</feature>
<feature type="transmembrane region" description="Helical" evidence="8">
    <location>
        <begin position="489"/>
        <end position="508"/>
    </location>
</feature>
<dbReference type="Pfam" id="PF00528">
    <property type="entry name" value="BPD_transp_1"/>
    <property type="match status" value="2"/>
</dbReference>
<evidence type="ECO:0000313" key="10">
    <source>
        <dbReference type="EMBL" id="SFT53827.1"/>
    </source>
</evidence>
<keyword evidence="2 8" id="KW-0813">Transport</keyword>
<dbReference type="PANTHER" id="PTHR43357:SF3">
    <property type="entry name" value="FE(3+)-TRANSPORT SYSTEM PERMEASE PROTEIN FBPB 2"/>
    <property type="match status" value="1"/>
</dbReference>